<evidence type="ECO:0000259" key="10">
    <source>
        <dbReference type="PROSITE" id="PS50119"/>
    </source>
</evidence>
<dbReference type="KEGG" id="lak:112042305"/>
<evidence type="ECO:0000313" key="12">
    <source>
        <dbReference type="RefSeq" id="XP_023932415.1"/>
    </source>
</evidence>
<evidence type="ECO:0000256" key="8">
    <source>
        <dbReference type="SAM" id="MobiDB-lite"/>
    </source>
</evidence>
<dbReference type="SMART" id="SM00336">
    <property type="entry name" value="BBOX"/>
    <property type="match status" value="2"/>
</dbReference>
<dbReference type="InterPro" id="IPR050952">
    <property type="entry name" value="TRIM-NHL_E3_ligases"/>
</dbReference>
<keyword evidence="2" id="KW-0479">Metal-binding</keyword>
<gene>
    <name evidence="12" type="primary">LOC112042305</name>
</gene>
<dbReference type="InterPro" id="IPR027370">
    <property type="entry name" value="Znf-RING_euk"/>
</dbReference>
<dbReference type="GeneID" id="112042305"/>
<dbReference type="PROSITE" id="PS50119">
    <property type="entry name" value="ZF_BBOX"/>
    <property type="match status" value="2"/>
</dbReference>
<feature type="domain" description="B box-type" evidence="10">
    <location>
        <begin position="467"/>
        <end position="508"/>
    </location>
</feature>
<dbReference type="InterPro" id="IPR001841">
    <property type="entry name" value="Znf_RING"/>
</dbReference>
<keyword evidence="5" id="KW-0862">Zinc</keyword>
<keyword evidence="4 6" id="KW-0863">Zinc-finger</keyword>
<dbReference type="CDD" id="cd19756">
    <property type="entry name" value="Bbox2"/>
    <property type="match status" value="1"/>
</dbReference>
<feature type="repeat" description="NHL" evidence="7">
    <location>
        <begin position="718"/>
        <end position="761"/>
    </location>
</feature>
<dbReference type="CDD" id="cd05819">
    <property type="entry name" value="NHL"/>
    <property type="match status" value="2"/>
</dbReference>
<keyword evidence="1" id="KW-0597">Phosphoprotein</keyword>
<dbReference type="Gene3D" id="3.30.40.10">
    <property type="entry name" value="Zinc/RING finger domain, C3HC4 (zinc finger)"/>
    <property type="match status" value="1"/>
</dbReference>
<dbReference type="SUPFAM" id="SSF101898">
    <property type="entry name" value="NHL repeat"/>
    <property type="match status" value="2"/>
</dbReference>
<feature type="domain" description="B box-type" evidence="10">
    <location>
        <begin position="62"/>
        <end position="103"/>
    </location>
</feature>
<keyword evidence="11" id="KW-1185">Reference proteome</keyword>
<feature type="domain" description="RING-type" evidence="9">
    <location>
        <begin position="372"/>
        <end position="416"/>
    </location>
</feature>
<evidence type="ECO:0000313" key="11">
    <source>
        <dbReference type="Proteomes" id="UP000085678"/>
    </source>
</evidence>
<feature type="compositionally biased region" description="Basic and acidic residues" evidence="8">
    <location>
        <begin position="504"/>
        <end position="520"/>
    </location>
</feature>
<dbReference type="GO" id="GO:0000209">
    <property type="term" value="P:protein polyubiquitination"/>
    <property type="evidence" value="ECO:0007669"/>
    <property type="project" value="TreeGrafter"/>
</dbReference>
<dbReference type="GO" id="GO:0043161">
    <property type="term" value="P:proteasome-mediated ubiquitin-dependent protein catabolic process"/>
    <property type="evidence" value="ECO:0007669"/>
    <property type="project" value="TreeGrafter"/>
</dbReference>
<dbReference type="Pfam" id="PF00643">
    <property type="entry name" value="zf-B_box"/>
    <property type="match status" value="2"/>
</dbReference>
<dbReference type="Gene3D" id="2.120.10.30">
    <property type="entry name" value="TolB, C-terminal domain"/>
    <property type="match status" value="2"/>
</dbReference>
<evidence type="ECO:0000259" key="9">
    <source>
        <dbReference type="PROSITE" id="PS50089"/>
    </source>
</evidence>
<dbReference type="InterPro" id="IPR017907">
    <property type="entry name" value="Znf_RING_CS"/>
</dbReference>
<dbReference type="InterPro" id="IPR011042">
    <property type="entry name" value="6-blade_b-propeller_TolB-like"/>
</dbReference>
<dbReference type="RefSeq" id="XP_023932415.1">
    <property type="nucleotide sequence ID" value="XM_024076647.1"/>
</dbReference>
<dbReference type="PANTHER" id="PTHR24104">
    <property type="entry name" value="E3 UBIQUITIN-PROTEIN LIGASE NHLRC1-RELATED"/>
    <property type="match status" value="1"/>
</dbReference>
<dbReference type="InterPro" id="IPR013083">
    <property type="entry name" value="Znf_RING/FYVE/PHD"/>
</dbReference>
<dbReference type="OrthoDB" id="111250at2759"/>
<evidence type="ECO:0000256" key="1">
    <source>
        <dbReference type="ARBA" id="ARBA00022553"/>
    </source>
</evidence>
<evidence type="ECO:0000256" key="7">
    <source>
        <dbReference type="PROSITE-ProRule" id="PRU00504"/>
    </source>
</evidence>
<evidence type="ECO:0000256" key="2">
    <source>
        <dbReference type="ARBA" id="ARBA00022723"/>
    </source>
</evidence>
<dbReference type="GO" id="GO:0061630">
    <property type="term" value="F:ubiquitin protein ligase activity"/>
    <property type="evidence" value="ECO:0007669"/>
    <property type="project" value="TreeGrafter"/>
</dbReference>
<name>A0A2R2MQ93_LINAN</name>
<dbReference type="SMART" id="SM00184">
    <property type="entry name" value="RING"/>
    <property type="match status" value="1"/>
</dbReference>
<dbReference type="InterPro" id="IPR001258">
    <property type="entry name" value="NHL_repeat"/>
</dbReference>
<evidence type="ECO:0000256" key="4">
    <source>
        <dbReference type="ARBA" id="ARBA00022771"/>
    </source>
</evidence>
<keyword evidence="3" id="KW-0677">Repeat</keyword>
<accession>A0A2R2MQ93</accession>
<dbReference type="SUPFAM" id="SSF57845">
    <property type="entry name" value="B-box zinc-binding domain"/>
    <property type="match status" value="2"/>
</dbReference>
<evidence type="ECO:0000256" key="5">
    <source>
        <dbReference type="ARBA" id="ARBA00022833"/>
    </source>
</evidence>
<dbReference type="PROSITE" id="PS00518">
    <property type="entry name" value="ZF_RING_1"/>
    <property type="match status" value="1"/>
</dbReference>
<dbReference type="PANTHER" id="PTHR24104:SF57">
    <property type="entry name" value="BEE-MILK PROTEIN"/>
    <property type="match status" value="1"/>
</dbReference>
<dbReference type="AlphaFoldDB" id="A0A2R2MQ93"/>
<dbReference type="InterPro" id="IPR000315">
    <property type="entry name" value="Znf_B-box"/>
</dbReference>
<sequence length="805" mass="89097">MLIFLHTFLCPKCQEDIQLPDGGLTQLKKNFDFSKANDINTQQQERQALEEEQTNVAQGTAQKNISCEKHPNNELKFYCDDDDIVICGECIATGHGGHRISSVDKAAKSNRDKIKSQPPLAEQGTNPKSAAHSVFLEKAECVHSFSAKLKNTRGISTNGLAIHEEQVFFLDCANSRTKMFTHTGVFKFDIPLSRPFDLAMSQTGHLYITSQGDSCVQVYSTRGQQVSTMGQSHLGRPYGITLNKQGHVMVCDMRQKSIFTFHDASDKLLNTIPLSMCTDPWYITVNSVNDNIVISDAGSHCVYVLSPTGDQLYQYGTQGRGDGQLWGPRGVCTDRHGHIFIADCFTTSKITKRQSDMAKALAAAFTDNLLTCNICLEEYEDPRVLPCNHTFCYGCISSHAQISITPNLTFLCPNCREEIKLPDGGLTQLKKNFAFSKAKDIITQQQERQTLEEEQTNVASVAQGTAQKNISCKKHPNNELKFYCDDDDTVICGECIATEHGGHRISPVDKATKSNRDKTESQPPLARQGTNPKSVPHPSVFLEKAECVHSFSAKLKNTRGISTNGLAIDEEQVFVLDCANSRTKMFTHTGVFKFDIQLSRPFDVAMSQTGHLYVTSQGDSCVQVYSTRGQQVTTMGQSHLGRPCGITLNRQGHMMVSDTRQKSIFTFHDASGHLLNTIPLSMCRDPWYITVNSVNDNIVISDAGSHCVYVLSPTGDQLYQYGTQGRGDGQLWGPRGVCTDRRGHIFIADCFNRRIVALSPQGQFIRYIVTEDDGLQSPMAVAINPAGQLVVAEDGGKVKTFQYIL</sequence>
<dbReference type="InParanoid" id="A0A2R2MQ93"/>
<dbReference type="PROSITE" id="PS50089">
    <property type="entry name" value="ZF_RING_2"/>
    <property type="match status" value="1"/>
</dbReference>
<proteinExistence type="predicted"/>
<dbReference type="PROSITE" id="PS51125">
    <property type="entry name" value="NHL"/>
    <property type="match status" value="1"/>
</dbReference>
<feature type="region of interest" description="Disordered" evidence="8">
    <location>
        <begin position="504"/>
        <end position="536"/>
    </location>
</feature>
<reference evidence="12" key="1">
    <citation type="submission" date="2025-08" db="UniProtKB">
        <authorList>
            <consortium name="RefSeq"/>
        </authorList>
    </citation>
    <scope>IDENTIFICATION</scope>
    <source>
        <tissue evidence="12">Gonads</tissue>
    </source>
</reference>
<dbReference type="Pfam" id="PF13445">
    <property type="entry name" value="zf-RING_UBOX"/>
    <property type="match status" value="1"/>
</dbReference>
<dbReference type="Proteomes" id="UP000085678">
    <property type="component" value="Unplaced"/>
</dbReference>
<organism evidence="11 12">
    <name type="scientific">Lingula anatina</name>
    <name type="common">Brachiopod</name>
    <name type="synonym">Lingula unguis</name>
    <dbReference type="NCBI Taxonomy" id="7574"/>
    <lineage>
        <taxon>Eukaryota</taxon>
        <taxon>Metazoa</taxon>
        <taxon>Spiralia</taxon>
        <taxon>Lophotrochozoa</taxon>
        <taxon>Brachiopoda</taxon>
        <taxon>Linguliformea</taxon>
        <taxon>Lingulata</taxon>
        <taxon>Lingulida</taxon>
        <taxon>Linguloidea</taxon>
        <taxon>Lingulidae</taxon>
        <taxon>Lingula</taxon>
    </lineage>
</organism>
<evidence type="ECO:0000256" key="3">
    <source>
        <dbReference type="ARBA" id="ARBA00022737"/>
    </source>
</evidence>
<protein>
    <submittedName>
        <fullName evidence="12">Uncharacterized protein LOC112042305</fullName>
    </submittedName>
</protein>
<evidence type="ECO:0000256" key="6">
    <source>
        <dbReference type="PROSITE-ProRule" id="PRU00024"/>
    </source>
</evidence>
<dbReference type="GO" id="GO:0008270">
    <property type="term" value="F:zinc ion binding"/>
    <property type="evidence" value="ECO:0007669"/>
    <property type="project" value="UniProtKB-KW"/>
</dbReference>
<dbReference type="Gene3D" id="3.30.160.60">
    <property type="entry name" value="Classic Zinc Finger"/>
    <property type="match status" value="2"/>
</dbReference>
<dbReference type="SUPFAM" id="SSF57850">
    <property type="entry name" value="RING/U-box"/>
    <property type="match status" value="1"/>
</dbReference>